<dbReference type="Gene3D" id="3.40.50.1820">
    <property type="entry name" value="alpha/beta hydrolase"/>
    <property type="match status" value="1"/>
</dbReference>
<dbReference type="Proteomes" id="UP000267223">
    <property type="component" value="Unassembled WGS sequence"/>
</dbReference>
<reference evidence="1 2" key="1">
    <citation type="submission" date="2018-11" db="EMBL/GenBank/DDBJ databases">
        <title>Draft genome sequence of Ferruginibacter sp. BO-59.</title>
        <authorList>
            <person name="Im W.T."/>
        </authorList>
    </citation>
    <scope>NUCLEOTIDE SEQUENCE [LARGE SCALE GENOMIC DNA]</scope>
    <source>
        <strain evidence="1 2">BO-59</strain>
    </source>
</reference>
<dbReference type="EMBL" id="RJJR01000001">
    <property type="protein sequence ID" value="RNI40279.1"/>
    <property type="molecule type" value="Genomic_DNA"/>
</dbReference>
<dbReference type="SUPFAM" id="SSF53474">
    <property type="entry name" value="alpha/beta-Hydrolases"/>
    <property type="match status" value="1"/>
</dbReference>
<accession>A0A3M9NR74</accession>
<proteinExistence type="predicted"/>
<name>A0A3M9NR74_9BACT</name>
<dbReference type="RefSeq" id="WP_123119170.1">
    <property type="nucleotide sequence ID" value="NZ_RJJR01000001.1"/>
</dbReference>
<keyword evidence="1" id="KW-0378">Hydrolase</keyword>
<evidence type="ECO:0000313" key="1">
    <source>
        <dbReference type="EMBL" id="RNI40279.1"/>
    </source>
</evidence>
<dbReference type="AlphaFoldDB" id="A0A3M9NR74"/>
<dbReference type="OrthoDB" id="659408at2"/>
<evidence type="ECO:0000313" key="2">
    <source>
        <dbReference type="Proteomes" id="UP000267223"/>
    </source>
</evidence>
<keyword evidence="2" id="KW-1185">Reference proteome</keyword>
<dbReference type="GO" id="GO:0016787">
    <property type="term" value="F:hydrolase activity"/>
    <property type="evidence" value="ECO:0007669"/>
    <property type="project" value="UniProtKB-KW"/>
</dbReference>
<comment type="caution">
    <text evidence="1">The sequence shown here is derived from an EMBL/GenBank/DDBJ whole genome shotgun (WGS) entry which is preliminary data.</text>
</comment>
<gene>
    <name evidence="1" type="ORF">EFY79_02980</name>
</gene>
<sequence length="214" mass="24887">MKHIYNISGFGADERIFSKINFGDNDVHFIQWKIPEKKESIESYAKRMQSEILHPNPVLIGLSFGGMMSVEIAKLIPVEKIILVSSVCCRKELPLYMKLISALNLNRLIPMKPYPIFEPIENFNLGVETHEQKMLLREYRQHLNLTYSNWAIDQVVNWQNKWIPPNYIHIHGTKDHIFPIKNIIDPEYKILNAGHLLLMNNAGEVNEILKKELA</sequence>
<dbReference type="InterPro" id="IPR029058">
    <property type="entry name" value="AB_hydrolase_fold"/>
</dbReference>
<protein>
    <submittedName>
        <fullName evidence="1">Alpha/beta hydrolase</fullName>
    </submittedName>
</protein>
<organism evidence="1 2">
    <name type="scientific">Hanamia caeni</name>
    <dbReference type="NCBI Taxonomy" id="2294116"/>
    <lineage>
        <taxon>Bacteria</taxon>
        <taxon>Pseudomonadati</taxon>
        <taxon>Bacteroidota</taxon>
        <taxon>Chitinophagia</taxon>
        <taxon>Chitinophagales</taxon>
        <taxon>Chitinophagaceae</taxon>
        <taxon>Hanamia</taxon>
    </lineage>
</organism>